<dbReference type="GO" id="GO:0005634">
    <property type="term" value="C:nucleus"/>
    <property type="evidence" value="ECO:0007669"/>
    <property type="project" value="TreeGrafter"/>
</dbReference>
<dbReference type="InterPro" id="IPR041899">
    <property type="entry name" value="MAGE_WH2"/>
</dbReference>
<dbReference type="InterPro" id="IPR041898">
    <property type="entry name" value="MAGE_WH1"/>
</dbReference>
<dbReference type="OrthoDB" id="205198at2759"/>
<feature type="compositionally biased region" description="Low complexity" evidence="1">
    <location>
        <begin position="378"/>
        <end position="387"/>
    </location>
</feature>
<evidence type="ECO:0000313" key="4">
    <source>
        <dbReference type="Proteomes" id="UP000245884"/>
    </source>
</evidence>
<dbReference type="RefSeq" id="XP_025365014.1">
    <property type="nucleotide sequence ID" value="XM_025508960.1"/>
</dbReference>
<dbReference type="PANTHER" id="PTHR11736">
    <property type="entry name" value="MELANOMA-ASSOCIATED ANTIGEN MAGE ANTIGEN"/>
    <property type="match status" value="1"/>
</dbReference>
<feature type="compositionally biased region" description="Low complexity" evidence="1">
    <location>
        <begin position="207"/>
        <end position="218"/>
    </location>
</feature>
<feature type="region of interest" description="Disordered" evidence="1">
    <location>
        <begin position="1"/>
        <end position="113"/>
    </location>
</feature>
<accession>A0A316UYW3</accession>
<feature type="region of interest" description="Disordered" evidence="1">
    <location>
        <begin position="207"/>
        <end position="233"/>
    </location>
</feature>
<feature type="region of interest" description="Disordered" evidence="1">
    <location>
        <begin position="477"/>
        <end position="532"/>
    </location>
</feature>
<sequence length="545" mass="58476">MPARTSGLARPANRGSARPSSQRLQQQSSYGGRAGGRSGGARRGSASTNNARSAQASTSRRAPPQVDEGEEDETGEASEDAMDEGGDAGGEVEVEEEDDDDAQDEDEDLRVKKRVRLPVSEGVKKLVNELGKQEIERKSNDLVRLALFSEQRRLPIRRDEISKKVLGKNAARAFPYIFNQAQKILRSTFCYEMVELRARGAENEQLATQAAATAASSSNRRDKTPERDERAKKAAVSKSWVLRSILPAPVISSMAAQDAELAAAMADDGLNDDDEDENPAGPSSRTAASSRAPRGGGTLLDWNKADGQLGSMGLTFLILSLILLNGRSLPDDQFRALLHRLGLQNTKQLPETLRPDSAMPLAADGTQATQRNASRNSDAAGGAATDTVARPSSLQSFLNQLLKHQYLEKVSTGMTNARGTTQQQTQRARGARKSADGQGDDRMEWRWGPRAEVEIGEVAVADFVSAVYVDAAPGQAVAEEEVGDGIEASQAPISSRRAGRASTGRSGRSQTTGTAAATQAQTQRDKQTQALRREIERAAGSQLII</sequence>
<name>A0A316UYW3_9BASI</name>
<feature type="compositionally biased region" description="Low complexity" evidence="1">
    <location>
        <begin position="43"/>
        <end position="62"/>
    </location>
</feature>
<reference evidence="3 4" key="1">
    <citation type="journal article" date="2018" name="Mol. Biol. Evol.">
        <title>Broad Genomic Sampling Reveals a Smut Pathogenic Ancestry of the Fungal Clade Ustilaginomycotina.</title>
        <authorList>
            <person name="Kijpornyongpan T."/>
            <person name="Mondo S.J."/>
            <person name="Barry K."/>
            <person name="Sandor L."/>
            <person name="Lee J."/>
            <person name="Lipzen A."/>
            <person name="Pangilinan J."/>
            <person name="LaButti K."/>
            <person name="Hainaut M."/>
            <person name="Henrissat B."/>
            <person name="Grigoriev I.V."/>
            <person name="Spatafora J.W."/>
            <person name="Aime M.C."/>
        </authorList>
    </citation>
    <scope>NUCLEOTIDE SEQUENCE [LARGE SCALE GENOMIC DNA]</scope>
    <source>
        <strain evidence="3 4">MCA 5214</strain>
    </source>
</reference>
<organism evidence="3 4">
    <name type="scientific">Jaminaea rosea</name>
    <dbReference type="NCBI Taxonomy" id="1569628"/>
    <lineage>
        <taxon>Eukaryota</taxon>
        <taxon>Fungi</taxon>
        <taxon>Dikarya</taxon>
        <taxon>Basidiomycota</taxon>
        <taxon>Ustilaginomycotina</taxon>
        <taxon>Exobasidiomycetes</taxon>
        <taxon>Microstromatales</taxon>
        <taxon>Microstromatales incertae sedis</taxon>
        <taxon>Jaminaea</taxon>
    </lineage>
</organism>
<dbReference type="AlphaFoldDB" id="A0A316UYW3"/>
<feature type="region of interest" description="Disordered" evidence="1">
    <location>
        <begin position="412"/>
        <end position="445"/>
    </location>
</feature>
<dbReference type="EMBL" id="KZ819662">
    <property type="protein sequence ID" value="PWN30402.1"/>
    <property type="molecule type" value="Genomic_DNA"/>
</dbReference>
<gene>
    <name evidence="3" type="ORF">BDZ90DRAFT_276868</name>
</gene>
<dbReference type="Pfam" id="PF01454">
    <property type="entry name" value="MAGE"/>
    <property type="match status" value="1"/>
</dbReference>
<feature type="compositionally biased region" description="Low complexity" evidence="1">
    <location>
        <begin position="20"/>
        <end position="31"/>
    </location>
</feature>
<dbReference type="STRING" id="1569628.A0A316UYW3"/>
<dbReference type="Proteomes" id="UP000245884">
    <property type="component" value="Unassembled WGS sequence"/>
</dbReference>
<evidence type="ECO:0000259" key="2">
    <source>
        <dbReference type="SMART" id="SM01373"/>
    </source>
</evidence>
<feature type="compositionally biased region" description="Low complexity" evidence="1">
    <location>
        <begin position="417"/>
        <end position="428"/>
    </location>
</feature>
<evidence type="ECO:0000256" key="1">
    <source>
        <dbReference type="SAM" id="MobiDB-lite"/>
    </source>
</evidence>
<evidence type="ECO:0000313" key="3">
    <source>
        <dbReference type="EMBL" id="PWN30402.1"/>
    </source>
</evidence>
<dbReference type="GeneID" id="37030783"/>
<dbReference type="Gene3D" id="1.10.10.1200">
    <property type="entry name" value="MAGE homology domain, winged helix WH1 motif"/>
    <property type="match status" value="1"/>
</dbReference>
<dbReference type="PANTHER" id="PTHR11736:SF14">
    <property type="entry name" value="NSE3 HOMOLOG, SMC5-SMC6 COMPLEX COMPONENT"/>
    <property type="match status" value="1"/>
</dbReference>
<feature type="region of interest" description="Disordered" evidence="1">
    <location>
        <begin position="269"/>
        <end position="295"/>
    </location>
</feature>
<dbReference type="InterPro" id="IPR037445">
    <property type="entry name" value="MAGE"/>
</dbReference>
<protein>
    <submittedName>
        <fullName evidence="3">MAGE-domain-containing protein</fullName>
    </submittedName>
</protein>
<feature type="compositionally biased region" description="Basic and acidic residues" evidence="1">
    <location>
        <begin position="523"/>
        <end position="532"/>
    </location>
</feature>
<dbReference type="SMART" id="SM01373">
    <property type="entry name" value="MAGE"/>
    <property type="match status" value="1"/>
</dbReference>
<feature type="domain" description="MAGE" evidence="2">
    <location>
        <begin position="142"/>
        <end position="460"/>
    </location>
</feature>
<feature type="compositionally biased region" description="Gly residues" evidence="1">
    <location>
        <begin position="32"/>
        <end position="42"/>
    </location>
</feature>
<keyword evidence="4" id="KW-1185">Reference proteome</keyword>
<feature type="compositionally biased region" description="Acidic residues" evidence="1">
    <location>
        <begin position="269"/>
        <end position="278"/>
    </location>
</feature>
<dbReference type="Gene3D" id="1.10.10.1210">
    <property type="entry name" value="MAGE homology domain, winged helix WH2 motif"/>
    <property type="match status" value="1"/>
</dbReference>
<dbReference type="InterPro" id="IPR002190">
    <property type="entry name" value="MHD_dom"/>
</dbReference>
<feature type="compositionally biased region" description="Low complexity" evidence="1">
    <location>
        <begin position="494"/>
        <end position="522"/>
    </location>
</feature>
<feature type="compositionally biased region" description="Basic and acidic residues" evidence="1">
    <location>
        <begin position="433"/>
        <end position="445"/>
    </location>
</feature>
<feature type="compositionally biased region" description="Basic and acidic residues" evidence="1">
    <location>
        <begin position="219"/>
        <end position="232"/>
    </location>
</feature>
<proteinExistence type="predicted"/>
<feature type="compositionally biased region" description="Low complexity" evidence="1">
    <location>
        <begin position="279"/>
        <end position="293"/>
    </location>
</feature>
<feature type="compositionally biased region" description="Polar residues" evidence="1">
    <location>
        <begin position="366"/>
        <end position="377"/>
    </location>
</feature>
<feature type="compositionally biased region" description="Acidic residues" evidence="1">
    <location>
        <begin position="67"/>
        <end position="108"/>
    </location>
</feature>
<dbReference type="GO" id="GO:0006281">
    <property type="term" value="P:DNA repair"/>
    <property type="evidence" value="ECO:0007669"/>
    <property type="project" value="TreeGrafter"/>
</dbReference>
<feature type="region of interest" description="Disordered" evidence="1">
    <location>
        <begin position="364"/>
        <end position="387"/>
    </location>
</feature>